<reference evidence="8" key="1">
    <citation type="submission" date="2020-01" db="EMBL/GenBank/DDBJ databases">
        <authorList>
            <consortium name="DOE Joint Genome Institute"/>
            <person name="Haridas S."/>
            <person name="Albert R."/>
            <person name="Binder M."/>
            <person name="Bloem J."/>
            <person name="Labutti K."/>
            <person name="Salamov A."/>
            <person name="Andreopoulos B."/>
            <person name="Baker S.E."/>
            <person name="Barry K."/>
            <person name="Bills G."/>
            <person name="Bluhm B.H."/>
            <person name="Cannon C."/>
            <person name="Castanera R."/>
            <person name="Culley D.E."/>
            <person name="Daum C."/>
            <person name="Ezra D."/>
            <person name="Gonzalez J.B."/>
            <person name="Henrissat B."/>
            <person name="Kuo A."/>
            <person name="Liang C."/>
            <person name="Lipzen A."/>
            <person name="Lutzoni F."/>
            <person name="Magnuson J."/>
            <person name="Mondo S."/>
            <person name="Nolan M."/>
            <person name="Ohm R."/>
            <person name="Pangilinan J."/>
            <person name="Park H.-J."/>
            <person name="Ramirez L."/>
            <person name="Alfaro M."/>
            <person name="Sun H."/>
            <person name="Tritt A."/>
            <person name="Yoshinaga Y."/>
            <person name="Zwiers L.-H."/>
            <person name="Turgeon B.G."/>
            <person name="Goodwin S.B."/>
            <person name="Spatafora J.W."/>
            <person name="Crous P.W."/>
            <person name="Grigoriev I.V."/>
        </authorList>
    </citation>
    <scope>NUCLEOTIDE SEQUENCE</scope>
    <source>
        <strain evidence="8">CBS 342.82</strain>
    </source>
</reference>
<dbReference type="GO" id="GO:0016705">
    <property type="term" value="F:oxidoreductase activity, acting on paired donors, with incorporation or reduction of molecular oxygen"/>
    <property type="evidence" value="ECO:0007669"/>
    <property type="project" value="InterPro"/>
</dbReference>
<feature type="binding site" description="axial binding residue" evidence="5">
    <location>
        <position position="509"/>
    </location>
    <ligand>
        <name>heme</name>
        <dbReference type="ChEBI" id="CHEBI:30413"/>
    </ligand>
    <ligandPart>
        <name>Fe</name>
        <dbReference type="ChEBI" id="CHEBI:18248"/>
    </ligandPart>
</feature>
<keyword evidence="4 5" id="KW-0408">Iron</keyword>
<proteinExistence type="inferred from homology"/>
<dbReference type="SUPFAM" id="SSF48264">
    <property type="entry name" value="Cytochrome P450"/>
    <property type="match status" value="1"/>
</dbReference>
<dbReference type="GO" id="GO:0004497">
    <property type="term" value="F:monooxygenase activity"/>
    <property type="evidence" value="ECO:0007669"/>
    <property type="project" value="UniProtKB-KW"/>
</dbReference>
<keyword evidence="6" id="KW-0560">Oxidoreductase</keyword>
<sequence>NIAAAKQTGLPYFVLPWYNFSTPWMIVSGIFIPVFNKLPTSWTKSWLRFMSPDFTWKLGYSIFEELGTDSYVLVSPSKNTVFTADAEAVSQITTRRNDFPKPIEMYKGVDIYGKNVVSLEGQMWRHHRKVTSPPFTEKNNLLVWKESLHQAESMIVQWTGSKDARASGKIEDGAPEAMRLSLHVISRAGFGVRLAWPHEEGTTAVPPGHTMTYKSALETLLHQLLSVIIIPKWFLKISPFKIHKTTYEAYTEWGQYMREMYDTKRNDVKNGTQLGDMDLMGALVKGAGITSESLNAEPDGKGGSKQILSDDEILGNAFVFILAGHETAANTIHFSLVFLAMHMMSQKRLQSDLDSILGDRPSSEWSYDVDMARLFGSMCGAVMNEELRLIPPVLGIPKSTLADRPQGLRLSGGKNTTIPGGTYITLNACATHRNPKYWPHTSIKDLNTFRPERWLLDPTKDNDNTDANAYAEEEGLDFDGPDKRPDTAASLYRPARGAYIPFSEGYRSCLGRRFAQVEILAVIAVIFKKWSVELDVSEYLSDEAFETATESQKRDAWNKAYAHAVDRLENGMGTVITIQLRKGQIPFRLVRRGEERF</sequence>
<dbReference type="InterPro" id="IPR050121">
    <property type="entry name" value="Cytochrome_P450_monoxygenase"/>
</dbReference>
<dbReference type="PROSITE" id="PS00086">
    <property type="entry name" value="CYTOCHROME_P450"/>
    <property type="match status" value="1"/>
</dbReference>
<dbReference type="AlphaFoldDB" id="A0A6J3M9T6"/>
<dbReference type="GO" id="GO:0005506">
    <property type="term" value="F:iron ion binding"/>
    <property type="evidence" value="ECO:0007669"/>
    <property type="project" value="InterPro"/>
</dbReference>
<dbReference type="PRINTS" id="PR00463">
    <property type="entry name" value="EP450I"/>
</dbReference>
<dbReference type="InterPro" id="IPR002401">
    <property type="entry name" value="Cyt_P450_E_grp-I"/>
</dbReference>
<dbReference type="PANTHER" id="PTHR24305:SF166">
    <property type="entry name" value="CYTOCHROME P450 12A4, MITOCHONDRIAL-RELATED"/>
    <property type="match status" value="1"/>
</dbReference>
<evidence type="ECO:0000313" key="7">
    <source>
        <dbReference type="Proteomes" id="UP000504637"/>
    </source>
</evidence>
<gene>
    <name evidence="8" type="ORF">K489DRAFT_303661</name>
</gene>
<organism evidence="8">
    <name type="scientific">Dissoconium aciculare CBS 342.82</name>
    <dbReference type="NCBI Taxonomy" id="1314786"/>
    <lineage>
        <taxon>Eukaryota</taxon>
        <taxon>Fungi</taxon>
        <taxon>Dikarya</taxon>
        <taxon>Ascomycota</taxon>
        <taxon>Pezizomycotina</taxon>
        <taxon>Dothideomycetes</taxon>
        <taxon>Dothideomycetidae</taxon>
        <taxon>Mycosphaerellales</taxon>
        <taxon>Dissoconiaceae</taxon>
        <taxon>Dissoconium</taxon>
    </lineage>
</organism>
<dbReference type="PANTHER" id="PTHR24305">
    <property type="entry name" value="CYTOCHROME P450"/>
    <property type="match status" value="1"/>
</dbReference>
<keyword evidence="6" id="KW-0503">Monooxygenase</keyword>
<reference evidence="8" key="2">
    <citation type="submission" date="2020-04" db="EMBL/GenBank/DDBJ databases">
        <authorList>
            <consortium name="NCBI Genome Project"/>
        </authorList>
    </citation>
    <scope>NUCLEOTIDE SEQUENCE</scope>
    <source>
        <strain evidence="8">CBS 342.82</strain>
    </source>
</reference>
<dbReference type="InterPro" id="IPR017972">
    <property type="entry name" value="Cyt_P450_CS"/>
</dbReference>
<keyword evidence="5 6" id="KW-0349">Heme</keyword>
<evidence type="ECO:0000256" key="1">
    <source>
        <dbReference type="ARBA" id="ARBA00001971"/>
    </source>
</evidence>
<dbReference type="GeneID" id="54358284"/>
<evidence type="ECO:0000256" key="5">
    <source>
        <dbReference type="PIRSR" id="PIRSR602401-1"/>
    </source>
</evidence>
<evidence type="ECO:0000256" key="6">
    <source>
        <dbReference type="RuleBase" id="RU000461"/>
    </source>
</evidence>
<dbReference type="InterPro" id="IPR001128">
    <property type="entry name" value="Cyt_P450"/>
</dbReference>
<reference evidence="8" key="3">
    <citation type="submission" date="2025-08" db="UniProtKB">
        <authorList>
            <consortium name="RefSeq"/>
        </authorList>
    </citation>
    <scope>IDENTIFICATION</scope>
    <source>
        <strain evidence="8">CBS 342.82</strain>
    </source>
</reference>
<comment type="cofactor">
    <cofactor evidence="1 5">
        <name>heme</name>
        <dbReference type="ChEBI" id="CHEBI:30413"/>
    </cofactor>
</comment>
<comment type="similarity">
    <text evidence="2 6">Belongs to the cytochrome P450 family.</text>
</comment>
<dbReference type="PRINTS" id="PR00385">
    <property type="entry name" value="P450"/>
</dbReference>
<keyword evidence="3 5" id="KW-0479">Metal-binding</keyword>
<dbReference type="Proteomes" id="UP000504637">
    <property type="component" value="Unplaced"/>
</dbReference>
<keyword evidence="7" id="KW-1185">Reference proteome</keyword>
<dbReference type="GO" id="GO:0020037">
    <property type="term" value="F:heme binding"/>
    <property type="evidence" value="ECO:0007669"/>
    <property type="project" value="InterPro"/>
</dbReference>
<dbReference type="Pfam" id="PF00067">
    <property type="entry name" value="p450"/>
    <property type="match status" value="1"/>
</dbReference>
<dbReference type="InterPro" id="IPR036396">
    <property type="entry name" value="Cyt_P450_sf"/>
</dbReference>
<dbReference type="Gene3D" id="1.10.630.10">
    <property type="entry name" value="Cytochrome P450"/>
    <property type="match status" value="1"/>
</dbReference>
<feature type="non-terminal residue" evidence="8">
    <location>
        <position position="1"/>
    </location>
</feature>
<dbReference type="RefSeq" id="XP_033461420.1">
    <property type="nucleotide sequence ID" value="XM_033600484.1"/>
</dbReference>
<evidence type="ECO:0000256" key="2">
    <source>
        <dbReference type="ARBA" id="ARBA00010617"/>
    </source>
</evidence>
<evidence type="ECO:0000256" key="4">
    <source>
        <dbReference type="ARBA" id="ARBA00023004"/>
    </source>
</evidence>
<accession>A0A6J3M9T6</accession>
<feature type="non-terminal residue" evidence="8">
    <location>
        <position position="597"/>
    </location>
</feature>
<evidence type="ECO:0000313" key="8">
    <source>
        <dbReference type="RefSeq" id="XP_033461420.1"/>
    </source>
</evidence>
<dbReference type="CDD" id="cd11070">
    <property type="entry name" value="CYP56-like"/>
    <property type="match status" value="1"/>
</dbReference>
<dbReference type="OrthoDB" id="1470350at2759"/>
<protein>
    <submittedName>
        <fullName evidence="8">Cytochrome P450</fullName>
    </submittedName>
</protein>
<name>A0A6J3M9T6_9PEZI</name>
<evidence type="ECO:0000256" key="3">
    <source>
        <dbReference type="ARBA" id="ARBA00022723"/>
    </source>
</evidence>